<dbReference type="SUPFAM" id="SSF49265">
    <property type="entry name" value="Fibronectin type III"/>
    <property type="match status" value="1"/>
</dbReference>
<evidence type="ECO:0000256" key="1">
    <source>
        <dbReference type="SAM" id="MobiDB-lite"/>
    </source>
</evidence>
<dbReference type="EMBL" id="UOGD01000305">
    <property type="protein sequence ID" value="VAX25643.1"/>
    <property type="molecule type" value="Genomic_DNA"/>
</dbReference>
<sequence>MNIFHNSKCKTIFLSFLFLFFISSVLSAQGRTKWLAVGTLHNWYSEFGSEIEEGLFTSQQYGLRWPANHPFMDMQAAKALWIGVENFTDADQFGGNTFLHKVVHVGPRVNGANEFFPVKFKMYGKFEQPQVYVDGNLSFELSQEIDELDPNLPYDKMIYDEINTMIGATVKRKIYQFSQEFHDNYIIHEVTIVNTGNVDDDAEIELPNTTLENLYLYYQYRWAISRNTRYVIGNATGWGINTMLDVRGDGLGGQYGTDNEDLKANYAWHGKYPPFTAYDNIGGPIWTPTTVGGLLTATDTVGRLGSAQFCGVVTLHADQDTDNPVNDDSQPSTTGYIGSDKPFTSKNDPFNPVKMSEEYSLMSRGHQERHAYVVEPAGKFTEPTGDPALGSPGGFSNVNGYGPFTLAPGDSIRIVWAEGAKGLSWEKCVSIGRDYKNGVIDAKTKNEFVMTGRDSLFETFRRAIANYNSGQGFTAPQNPLPPSIFNVDGKGDRIELTWDYDETIGPAISGFEIYRAREKSDSTYYLVFTASPSERIFKDTSAVRGVSYFYYIQAIGLASDNDGGGMTPTGVPLRSGRFYTQTYTPTQLKRQASASVSEFRVVPNPFIRGVAAELTFGSDEPNKIAFFNITGDCKIQIFSEMGELIWEVNHNDGSGDEFWYQTTSSNQLVVSGVYIAVVTDNQTGERSIQKFAIIQ</sequence>
<evidence type="ECO:0000313" key="2">
    <source>
        <dbReference type="EMBL" id="VAX25643.1"/>
    </source>
</evidence>
<proteinExistence type="predicted"/>
<dbReference type="Gene3D" id="2.60.40.10">
    <property type="entry name" value="Immunoglobulins"/>
    <property type="match status" value="1"/>
</dbReference>
<protein>
    <recommendedName>
        <fullName evidence="3">Fibronectin type-III domain-containing protein</fullName>
    </recommendedName>
</protein>
<gene>
    <name evidence="2" type="ORF">MNBD_IGNAVI01-2493</name>
</gene>
<dbReference type="AlphaFoldDB" id="A0A3B1CLQ4"/>
<feature type="compositionally biased region" description="Polar residues" evidence="1">
    <location>
        <begin position="322"/>
        <end position="348"/>
    </location>
</feature>
<organism evidence="2">
    <name type="scientific">hydrothermal vent metagenome</name>
    <dbReference type="NCBI Taxonomy" id="652676"/>
    <lineage>
        <taxon>unclassified sequences</taxon>
        <taxon>metagenomes</taxon>
        <taxon>ecological metagenomes</taxon>
    </lineage>
</organism>
<dbReference type="InterPro" id="IPR013783">
    <property type="entry name" value="Ig-like_fold"/>
</dbReference>
<evidence type="ECO:0008006" key="3">
    <source>
        <dbReference type="Google" id="ProtNLM"/>
    </source>
</evidence>
<dbReference type="InterPro" id="IPR036116">
    <property type="entry name" value="FN3_sf"/>
</dbReference>
<reference evidence="2" key="1">
    <citation type="submission" date="2018-06" db="EMBL/GenBank/DDBJ databases">
        <authorList>
            <person name="Zhirakovskaya E."/>
        </authorList>
    </citation>
    <scope>NUCLEOTIDE SEQUENCE</scope>
</reference>
<name>A0A3B1CLQ4_9ZZZZ</name>
<feature type="region of interest" description="Disordered" evidence="1">
    <location>
        <begin position="321"/>
        <end position="350"/>
    </location>
</feature>
<accession>A0A3B1CLQ4</accession>